<organism evidence="4 5">
    <name type="scientific">Boothiomyces macroporosus</name>
    <dbReference type="NCBI Taxonomy" id="261099"/>
    <lineage>
        <taxon>Eukaryota</taxon>
        <taxon>Fungi</taxon>
        <taxon>Fungi incertae sedis</taxon>
        <taxon>Chytridiomycota</taxon>
        <taxon>Chytridiomycota incertae sedis</taxon>
        <taxon>Chytridiomycetes</taxon>
        <taxon>Rhizophydiales</taxon>
        <taxon>Terramycetaceae</taxon>
        <taxon>Boothiomyces</taxon>
    </lineage>
</organism>
<dbReference type="PANTHER" id="PTHR13523">
    <property type="entry name" value="COILED-COIL-HELIX-COILED-COIL-HELIX DOMAIN CONTAINING 2/NUR77"/>
    <property type="match status" value="1"/>
</dbReference>
<dbReference type="InterPro" id="IPR055304">
    <property type="entry name" value="CHCHD2/10-like"/>
</dbReference>
<proteinExistence type="predicted"/>
<dbReference type="SUPFAM" id="SSF47072">
    <property type="entry name" value="Cysteine alpha-hairpin motif"/>
    <property type="match status" value="1"/>
</dbReference>
<keyword evidence="5" id="KW-1185">Reference proteome</keyword>
<dbReference type="GO" id="GO:0005739">
    <property type="term" value="C:mitochondrion"/>
    <property type="evidence" value="ECO:0007669"/>
    <property type="project" value="TreeGrafter"/>
</dbReference>
<feature type="domain" description="CHCH" evidence="3">
    <location>
        <begin position="100"/>
        <end position="133"/>
    </location>
</feature>
<evidence type="ECO:0000256" key="2">
    <source>
        <dbReference type="SAM" id="MobiDB-lite"/>
    </source>
</evidence>
<feature type="compositionally biased region" description="Low complexity" evidence="2">
    <location>
        <begin position="29"/>
        <end position="41"/>
    </location>
</feature>
<dbReference type="PANTHER" id="PTHR13523:SF2">
    <property type="entry name" value="COILED-COIL-HELIX-COILED-COIL-HELIX DOMAIN CONTAINING 2, ISOFORM A-RELATED"/>
    <property type="match status" value="1"/>
</dbReference>
<gene>
    <name evidence="4" type="ORF">HK103_007286</name>
</gene>
<dbReference type="GO" id="GO:0005634">
    <property type="term" value="C:nucleus"/>
    <property type="evidence" value="ECO:0007669"/>
    <property type="project" value="TreeGrafter"/>
</dbReference>
<evidence type="ECO:0000313" key="5">
    <source>
        <dbReference type="Proteomes" id="UP001210925"/>
    </source>
</evidence>
<keyword evidence="1" id="KW-1015">Disulfide bond</keyword>
<dbReference type="EMBL" id="JADGKB010000089">
    <property type="protein sequence ID" value="KAJ3254233.1"/>
    <property type="molecule type" value="Genomic_DNA"/>
</dbReference>
<sequence length="138" mass="14193">MARRQASRPAARAPAPAPKPAAPAPAPPVQQHAQVPAVQQPQQPSLFANMASTAAGVAVGSTVGHVIGGGISSLFGGGNSQPQTVQQPAAPVQQQVGAACEPDNKAFMRCLDANQNNISACQFYLDMLKQCQADARIQ</sequence>
<reference evidence="4" key="1">
    <citation type="submission" date="2020-05" db="EMBL/GenBank/DDBJ databases">
        <title>Phylogenomic resolution of chytrid fungi.</title>
        <authorList>
            <person name="Stajich J.E."/>
            <person name="Amses K."/>
            <person name="Simmons R."/>
            <person name="Seto K."/>
            <person name="Myers J."/>
            <person name="Bonds A."/>
            <person name="Quandt C.A."/>
            <person name="Barry K."/>
            <person name="Liu P."/>
            <person name="Grigoriev I."/>
            <person name="Longcore J.E."/>
            <person name="James T.Y."/>
        </authorList>
    </citation>
    <scope>NUCLEOTIDE SEQUENCE</scope>
    <source>
        <strain evidence="4">PLAUS21</strain>
    </source>
</reference>
<evidence type="ECO:0000259" key="3">
    <source>
        <dbReference type="Pfam" id="PF06747"/>
    </source>
</evidence>
<accession>A0AAD5UG11</accession>
<feature type="compositionally biased region" description="Pro residues" evidence="2">
    <location>
        <begin position="15"/>
        <end position="28"/>
    </location>
</feature>
<protein>
    <recommendedName>
        <fullName evidence="3">CHCH domain-containing protein</fullName>
    </recommendedName>
</protein>
<name>A0AAD5UG11_9FUNG</name>
<dbReference type="Proteomes" id="UP001210925">
    <property type="component" value="Unassembled WGS sequence"/>
</dbReference>
<dbReference type="InterPro" id="IPR009069">
    <property type="entry name" value="Cys_alpha_HP_mot_SF"/>
</dbReference>
<dbReference type="GO" id="GO:0007005">
    <property type="term" value="P:mitochondrion organization"/>
    <property type="evidence" value="ECO:0007669"/>
    <property type="project" value="InterPro"/>
</dbReference>
<evidence type="ECO:0000256" key="1">
    <source>
        <dbReference type="ARBA" id="ARBA00023157"/>
    </source>
</evidence>
<evidence type="ECO:0000313" key="4">
    <source>
        <dbReference type="EMBL" id="KAJ3254233.1"/>
    </source>
</evidence>
<dbReference type="InterPro" id="IPR010625">
    <property type="entry name" value="CHCH"/>
</dbReference>
<feature type="region of interest" description="Disordered" evidence="2">
    <location>
        <begin position="1"/>
        <end position="41"/>
    </location>
</feature>
<dbReference type="Pfam" id="PF06747">
    <property type="entry name" value="CHCH"/>
    <property type="match status" value="1"/>
</dbReference>
<comment type="caution">
    <text evidence="4">The sequence shown here is derived from an EMBL/GenBank/DDBJ whole genome shotgun (WGS) entry which is preliminary data.</text>
</comment>
<dbReference type="AlphaFoldDB" id="A0AAD5UG11"/>